<dbReference type="InterPro" id="IPR000845">
    <property type="entry name" value="Nucleoside_phosphorylase_d"/>
</dbReference>
<dbReference type="InterPro" id="IPR010049">
    <property type="entry name" value="MTA_SAH_Nsdase"/>
</dbReference>
<evidence type="ECO:0000259" key="6">
    <source>
        <dbReference type="Pfam" id="PF01048"/>
    </source>
</evidence>
<sequence>MKRIGIIAAWQPELNYLHEEYPSRKVRKIAAWEFHYHSINNLEIISVISGVGKTNCSSCTQLLISEFHPDEIYMTGICGSLSDSIKGGEIVIARQMLQHDVTNAGKGDDVWDLYTGRTSIIDGNNAIFSDFLNFAINTSEHKINNGMVISGDQRIREDVLRLSLSSTHNAIAVDQEIASFSYVSYVNKIPFLCVKSVSDQADNKTIEDQKRFKLLACKNSCELLIEFLLR</sequence>
<keyword evidence="3" id="KW-0028">Amino-acid biosynthesis</keyword>
<evidence type="ECO:0000256" key="1">
    <source>
        <dbReference type="ARBA" id="ARBA00004945"/>
    </source>
</evidence>
<feature type="domain" description="Nucleoside phosphorylase" evidence="6">
    <location>
        <begin position="3"/>
        <end position="228"/>
    </location>
</feature>
<dbReference type="PANTHER" id="PTHR46832">
    <property type="entry name" value="5'-METHYLTHIOADENOSINE/S-ADENOSYLHOMOCYSTEINE NUCLEOSIDASE"/>
    <property type="match status" value="1"/>
</dbReference>
<dbReference type="InterPro" id="IPR035994">
    <property type="entry name" value="Nucleoside_phosphorylase_sf"/>
</dbReference>
<evidence type="ECO:0000256" key="4">
    <source>
        <dbReference type="ARBA" id="ARBA00022801"/>
    </source>
</evidence>
<reference evidence="7 8" key="1">
    <citation type="submission" date="2017-09" db="EMBL/GenBank/DDBJ databases">
        <title>Large-scale bioinformatics analysis of Bacillus genomes uncovers conserved roles of natural products in bacterial physiology.</title>
        <authorList>
            <consortium name="Agbiome Team Llc"/>
            <person name="Bleich R.M."/>
            <person name="Grubbs K.J."/>
            <person name="Santa Maria K.C."/>
            <person name="Allen S.E."/>
            <person name="Farag S."/>
            <person name="Shank E.A."/>
            <person name="Bowers A."/>
        </authorList>
    </citation>
    <scope>NUCLEOTIDE SEQUENCE [LARGE SCALE GENOMIC DNA]</scope>
    <source>
        <strain evidence="7 8">AFS009893</strain>
    </source>
</reference>
<comment type="caution">
    <text evidence="7">The sequence shown here is derived from an EMBL/GenBank/DDBJ whole genome shotgun (WGS) entry which is preliminary data.</text>
</comment>
<evidence type="ECO:0000256" key="3">
    <source>
        <dbReference type="ARBA" id="ARBA00022605"/>
    </source>
</evidence>
<dbReference type="RefSeq" id="WP_097848663.1">
    <property type="nucleotide sequence ID" value="NZ_NUAS01000042.1"/>
</dbReference>
<proteinExistence type="predicted"/>
<dbReference type="SUPFAM" id="SSF53167">
    <property type="entry name" value="Purine and uridine phosphorylases"/>
    <property type="match status" value="1"/>
</dbReference>
<dbReference type="GO" id="GO:0019284">
    <property type="term" value="P:L-methionine salvage from S-adenosylmethionine"/>
    <property type="evidence" value="ECO:0007669"/>
    <property type="project" value="TreeGrafter"/>
</dbReference>
<dbReference type="Pfam" id="PF01048">
    <property type="entry name" value="PNP_UDP_1"/>
    <property type="match status" value="1"/>
</dbReference>
<dbReference type="GO" id="GO:0005829">
    <property type="term" value="C:cytosol"/>
    <property type="evidence" value="ECO:0007669"/>
    <property type="project" value="TreeGrafter"/>
</dbReference>
<evidence type="ECO:0000313" key="7">
    <source>
        <dbReference type="EMBL" id="PEM66446.1"/>
    </source>
</evidence>
<keyword evidence="5" id="KW-0486">Methionine biosynthesis</keyword>
<dbReference type="GO" id="GO:0008930">
    <property type="term" value="F:methylthioadenosine nucleosidase activity"/>
    <property type="evidence" value="ECO:0007669"/>
    <property type="project" value="InterPro"/>
</dbReference>
<dbReference type="NCBIfam" id="TIGR01704">
    <property type="entry name" value="MTA_SAH-Nsdase"/>
    <property type="match status" value="1"/>
</dbReference>
<dbReference type="Proteomes" id="UP000219775">
    <property type="component" value="Unassembled WGS sequence"/>
</dbReference>
<dbReference type="CDD" id="cd09008">
    <property type="entry name" value="MTAN"/>
    <property type="match status" value="1"/>
</dbReference>
<organism evidence="7 8">
    <name type="scientific">Bacillus pseudomycoides</name>
    <dbReference type="NCBI Taxonomy" id="64104"/>
    <lineage>
        <taxon>Bacteria</taxon>
        <taxon>Bacillati</taxon>
        <taxon>Bacillota</taxon>
        <taxon>Bacilli</taxon>
        <taxon>Bacillales</taxon>
        <taxon>Bacillaceae</taxon>
        <taxon>Bacillus</taxon>
        <taxon>Bacillus cereus group</taxon>
    </lineage>
</organism>
<dbReference type="UniPathway" id="UPA00904">
    <property type="reaction ID" value="UER00871"/>
</dbReference>
<protein>
    <recommendedName>
        <fullName evidence="2">adenosylhomocysteine nucleosidase</fullName>
        <ecNumber evidence="2">3.2.2.9</ecNumber>
    </recommendedName>
</protein>
<dbReference type="Gene3D" id="3.40.50.1580">
    <property type="entry name" value="Nucleoside phosphorylase domain"/>
    <property type="match status" value="1"/>
</dbReference>
<dbReference type="EMBL" id="NUDP01000091">
    <property type="protein sequence ID" value="PEM66446.1"/>
    <property type="molecule type" value="Genomic_DNA"/>
</dbReference>
<evidence type="ECO:0000256" key="2">
    <source>
        <dbReference type="ARBA" id="ARBA00011974"/>
    </source>
</evidence>
<gene>
    <name evidence="7" type="primary">mtnN</name>
    <name evidence="7" type="ORF">CN613_22490</name>
</gene>
<evidence type="ECO:0000313" key="8">
    <source>
        <dbReference type="Proteomes" id="UP000219775"/>
    </source>
</evidence>
<dbReference type="AlphaFoldDB" id="A0A2B6KCA7"/>
<dbReference type="PANTHER" id="PTHR46832:SF1">
    <property type="entry name" value="5'-METHYLTHIOADENOSINE_S-ADENOSYLHOMOCYSTEINE NUCLEOSIDASE"/>
    <property type="match status" value="1"/>
</dbReference>
<keyword evidence="4" id="KW-0378">Hydrolase</keyword>
<accession>A0A2B6KCA7</accession>
<name>A0A2B6KCA7_9BACI</name>
<evidence type="ECO:0000256" key="5">
    <source>
        <dbReference type="ARBA" id="ARBA00023167"/>
    </source>
</evidence>
<dbReference type="GO" id="GO:0008782">
    <property type="term" value="F:adenosylhomocysteine nucleosidase activity"/>
    <property type="evidence" value="ECO:0007669"/>
    <property type="project" value="UniProtKB-EC"/>
</dbReference>
<dbReference type="NCBIfam" id="NF005221">
    <property type="entry name" value="PRK06714.1"/>
    <property type="match status" value="1"/>
</dbReference>
<dbReference type="GO" id="GO:0019509">
    <property type="term" value="P:L-methionine salvage from methylthioadenosine"/>
    <property type="evidence" value="ECO:0007669"/>
    <property type="project" value="UniProtKB-UniPathway"/>
</dbReference>
<dbReference type="GO" id="GO:0009164">
    <property type="term" value="P:nucleoside catabolic process"/>
    <property type="evidence" value="ECO:0007669"/>
    <property type="project" value="InterPro"/>
</dbReference>
<dbReference type="EC" id="3.2.2.9" evidence="2"/>
<comment type="pathway">
    <text evidence="1">Amino-acid biosynthesis; L-methionine biosynthesis via salvage pathway; S-methyl-5-thio-alpha-D-ribose 1-phosphate from S-methyl-5'-thioadenosine (hydrolase route): step 1/2.</text>
</comment>